<organism evidence="2 3">
    <name type="scientific">Bonamia ostreae</name>
    <dbReference type="NCBI Taxonomy" id="126728"/>
    <lineage>
        <taxon>Eukaryota</taxon>
        <taxon>Sar</taxon>
        <taxon>Rhizaria</taxon>
        <taxon>Endomyxa</taxon>
        <taxon>Ascetosporea</taxon>
        <taxon>Haplosporida</taxon>
        <taxon>Bonamia</taxon>
    </lineage>
</organism>
<evidence type="ECO:0000313" key="2">
    <source>
        <dbReference type="EMBL" id="MES1922480.1"/>
    </source>
</evidence>
<dbReference type="InterPro" id="IPR057991">
    <property type="entry name" value="TPR_TAF2_C"/>
</dbReference>
<reference evidence="2 3" key="1">
    <citation type="journal article" date="2024" name="BMC Biol.">
        <title>Comparative genomics of Ascetosporea gives new insight into the evolutionary basis for animal parasitism in Rhizaria.</title>
        <authorList>
            <person name="Hiltunen Thoren M."/>
            <person name="Onut-Brannstrom I."/>
            <person name="Alfjorden A."/>
            <person name="Peckova H."/>
            <person name="Swords F."/>
            <person name="Hooper C."/>
            <person name="Holzer A.S."/>
            <person name="Bass D."/>
            <person name="Burki F."/>
        </authorList>
    </citation>
    <scope>NUCLEOTIDE SEQUENCE [LARGE SCALE GENOMIC DNA]</scope>
    <source>
        <strain evidence="2">20-A016</strain>
    </source>
</reference>
<proteinExistence type="predicted"/>
<evidence type="ECO:0000259" key="1">
    <source>
        <dbReference type="Pfam" id="PF25577"/>
    </source>
</evidence>
<keyword evidence="3" id="KW-1185">Reference proteome</keyword>
<accession>A0ABV2AS31</accession>
<name>A0ABV2AS31_9EUKA</name>
<sequence length="207" mass="24778">YFYKCRVLAARTIILMGKNDDDIFNKNVKIVVAFYREKFFEKEKILKRNDFSDFETYFVRKKIDKVLAESTDSMNCNAVVAVKLLIEILEFNDNSNNKYKDDDYISHLIKCCSLLKIQFDEDMKKRLLKQLLRYIKIDQIFPSKNKKISCSSIKAIAVLDKNLQLPNRTQIDFMSLFIKFLRRLNFVFRFFISQKFNFFEDIKAIFI</sequence>
<dbReference type="Pfam" id="PF25577">
    <property type="entry name" value="TPR_TAF2_C"/>
    <property type="match status" value="1"/>
</dbReference>
<feature type="non-terminal residue" evidence="2">
    <location>
        <position position="1"/>
    </location>
</feature>
<feature type="domain" description="Transcription initiation factor TFIID subunit 2 TPR repeats" evidence="1">
    <location>
        <begin position="2"/>
        <end position="171"/>
    </location>
</feature>
<comment type="caution">
    <text evidence="2">The sequence shown here is derived from an EMBL/GenBank/DDBJ whole genome shotgun (WGS) entry which is preliminary data.</text>
</comment>
<dbReference type="InterPro" id="IPR037813">
    <property type="entry name" value="TAF2"/>
</dbReference>
<protein>
    <recommendedName>
        <fullName evidence="1">Transcription initiation factor TFIID subunit 2 TPR repeats domain-containing protein</fullName>
    </recommendedName>
</protein>
<evidence type="ECO:0000313" key="3">
    <source>
        <dbReference type="Proteomes" id="UP001439008"/>
    </source>
</evidence>
<dbReference type="EMBL" id="JBDODL010002917">
    <property type="protein sequence ID" value="MES1922480.1"/>
    <property type="molecule type" value="Genomic_DNA"/>
</dbReference>
<gene>
    <name evidence="2" type="ORF">MHBO_003998</name>
</gene>
<dbReference type="PANTHER" id="PTHR15137">
    <property type="entry name" value="TRANSCRIPTION INITIATION FACTOR TFIID"/>
    <property type="match status" value="1"/>
</dbReference>
<dbReference type="Proteomes" id="UP001439008">
    <property type="component" value="Unassembled WGS sequence"/>
</dbReference>
<dbReference type="PANTHER" id="PTHR15137:SF9">
    <property type="entry name" value="TRANSCRIPTION INITIATION FACTOR TFIID SUBUNIT 2"/>
    <property type="match status" value="1"/>
</dbReference>